<dbReference type="GO" id="GO:0000149">
    <property type="term" value="F:SNARE binding"/>
    <property type="evidence" value="ECO:0007669"/>
    <property type="project" value="TreeGrafter"/>
</dbReference>
<reference evidence="2" key="1">
    <citation type="submission" date="2022-10" db="EMBL/GenBank/DDBJ databases">
        <title>Adaptive evolution leads to modifications in subtelomeric GC content in a zoonotic Cryptosporidium species.</title>
        <authorList>
            <person name="Li J."/>
            <person name="Feng Y."/>
            <person name="Xiao L."/>
        </authorList>
    </citation>
    <scope>NUCLEOTIDE SEQUENCE</scope>
    <source>
        <strain evidence="2">33844</strain>
    </source>
</reference>
<evidence type="ECO:0000313" key="2">
    <source>
        <dbReference type="EMBL" id="KAJ1606250.1"/>
    </source>
</evidence>
<dbReference type="PANTHER" id="PTHR15157:SF5">
    <property type="entry name" value="UV RADIATION RESISTANCE-ASSOCIATED GENE PROTEIN"/>
    <property type="match status" value="1"/>
</dbReference>
<gene>
    <name evidence="2" type="ORF">OJ253_2835</name>
</gene>
<dbReference type="GO" id="GO:0032991">
    <property type="term" value="C:protein-containing complex"/>
    <property type="evidence" value="ECO:0007669"/>
    <property type="project" value="UniProtKB-ARBA"/>
</dbReference>
<dbReference type="GO" id="GO:0005768">
    <property type="term" value="C:endosome"/>
    <property type="evidence" value="ECO:0007669"/>
    <property type="project" value="TreeGrafter"/>
</dbReference>
<dbReference type="Proteomes" id="UP001067231">
    <property type="component" value="Unassembled WGS sequence"/>
</dbReference>
<dbReference type="AlphaFoldDB" id="A0A9D5DJS9"/>
<dbReference type="GO" id="GO:0035493">
    <property type="term" value="P:SNARE complex assembly"/>
    <property type="evidence" value="ECO:0007669"/>
    <property type="project" value="TreeGrafter"/>
</dbReference>
<name>A0A9D5DJS9_9CRYT</name>
<comment type="caution">
    <text evidence="2">The sequence shown here is derived from an EMBL/GenBank/DDBJ whole genome shotgun (WGS) entry which is preliminary data.</text>
</comment>
<organism evidence="2">
    <name type="scientific">Cryptosporidium canis</name>
    <dbReference type="NCBI Taxonomy" id="195482"/>
    <lineage>
        <taxon>Eukaryota</taxon>
        <taxon>Sar</taxon>
        <taxon>Alveolata</taxon>
        <taxon>Apicomplexa</taxon>
        <taxon>Conoidasida</taxon>
        <taxon>Coccidia</taxon>
        <taxon>Eucoccidiorida</taxon>
        <taxon>Eimeriorina</taxon>
        <taxon>Cryptosporidiidae</taxon>
        <taxon>Cryptosporidium</taxon>
    </lineage>
</organism>
<protein>
    <submittedName>
        <fullName evidence="2">Uncharacterized protein</fullName>
    </submittedName>
</protein>
<dbReference type="PANTHER" id="PTHR15157">
    <property type="entry name" value="UV RADIATION RESISTANCE-ASSOCIATED GENE PROTEIN"/>
    <property type="match status" value="1"/>
</dbReference>
<evidence type="ECO:0000256" key="1">
    <source>
        <dbReference type="ARBA" id="ARBA00023054"/>
    </source>
</evidence>
<accession>A0A9D5DJS9</accession>
<dbReference type="InterPro" id="IPR018791">
    <property type="entry name" value="UV_resistance/autophagy_Atg14"/>
</dbReference>
<dbReference type="EMBL" id="JAPCXC010000082">
    <property type="protein sequence ID" value="KAJ1606250.1"/>
    <property type="molecule type" value="Genomic_DNA"/>
</dbReference>
<keyword evidence="1" id="KW-0175">Coiled coil</keyword>
<dbReference type="GO" id="GO:0000323">
    <property type="term" value="C:lytic vacuole"/>
    <property type="evidence" value="ECO:0007669"/>
    <property type="project" value="TreeGrafter"/>
</dbReference>
<dbReference type="OrthoDB" id="72772at2759"/>
<proteinExistence type="predicted"/>
<sequence>MKKDIVTFGGIESICLRLGSEVWDRLREVGMGRVNMELRMMFNSENDKVFKLILDYIHLMNRRVCSGLCILCQKILQECETRGGKKRVTILLSRSDDLDVLSDSEVMYNIEWNIRVKQKHYELVGLLSQSIISQFIFPQSILQYSNSRMFLILKTSIGQEIVWTSSSFLFSNFVRFRGIDQSDSQTQILITSINNTRPIYILSETRTRIIQKSQLNMESISKFPVEQMISSSIRLHKILTRYRLILDHYSQVNRRYLNPKISLELVGDSLKSRKERVNIGNLNRELFESKLIEKKRQHERIHQKIKELKVSHIQFNNLINESKRENDVNIAQIQELMDEINIYRSDIINKVSYCIYPISIDMMTSNFKIRNVLLPLIHVIQNLNSRPDEQISTSLGFSLHYLDIISKILEIPTPNKILVRGSFSTINDYPLYFYPNMTRRQISKALKDQQGYY</sequence>
<dbReference type="Pfam" id="PF10186">
    <property type="entry name" value="ATG14"/>
    <property type="match status" value="1"/>
</dbReference>